<organism evidence="1 2">
    <name type="scientific">Erwinia phage Zoomie</name>
    <dbReference type="NCBI Taxonomy" id="2851072"/>
    <lineage>
        <taxon>Viruses</taxon>
        <taxon>Duplodnaviria</taxon>
        <taxon>Heunggongvirae</taxon>
        <taxon>Uroviricota</taxon>
        <taxon>Caudoviricetes</taxon>
        <taxon>Autographivirales</taxon>
        <taxon>Autoscriptoviridae</taxon>
        <taxon>Slopekvirinae</taxon>
        <taxon>Zoomievirus</taxon>
        <taxon>Zoomievirus zoomie</taxon>
    </lineage>
</organism>
<reference evidence="1" key="1">
    <citation type="submission" date="2021-06" db="EMBL/GenBank/DDBJ databases">
        <title>Four novel Curtobacterium phages isolated from Environmental samples.</title>
        <authorList>
            <person name="Alanin K.W.S."/>
            <person name="Djurhuus A.M."/>
            <person name="Olsen N.S."/>
            <person name="Carstens A.B."/>
            <person name="Nielsen T.K."/>
            <person name="Kot W."/>
            <person name="Hansen L.H."/>
        </authorList>
    </citation>
    <scope>NUCLEOTIDE SEQUENCE</scope>
</reference>
<accession>A0A9E6N8G4</accession>
<dbReference type="InterPro" id="IPR055691">
    <property type="entry name" value="DUF7267"/>
</dbReference>
<protein>
    <submittedName>
        <fullName evidence="1">Uncharacterized protein</fullName>
    </submittedName>
</protein>
<proteinExistence type="predicted"/>
<evidence type="ECO:0000313" key="2">
    <source>
        <dbReference type="Proteomes" id="UP001055587"/>
    </source>
</evidence>
<name>A0A9E6N8G4_9CAUD</name>
<keyword evidence="2" id="KW-1185">Reference proteome</keyword>
<dbReference type="Pfam" id="PF23929">
    <property type="entry name" value="DUF7267"/>
    <property type="match status" value="1"/>
</dbReference>
<evidence type="ECO:0000313" key="1">
    <source>
        <dbReference type="EMBL" id="QXG07793.1"/>
    </source>
</evidence>
<dbReference type="Proteomes" id="UP001055587">
    <property type="component" value="Segment"/>
</dbReference>
<sequence>MNPETITMRRRPAITCDEGAVRAELHATYSRKAWRVGLSLNEYCNRFGIKKVWEVRNAATGTVGISI</sequence>
<dbReference type="EMBL" id="MZ333135">
    <property type="protein sequence ID" value="QXG07793.1"/>
    <property type="molecule type" value="Genomic_DNA"/>
</dbReference>